<dbReference type="Proteomes" id="UP000095287">
    <property type="component" value="Unplaced"/>
</dbReference>
<dbReference type="WBParaSite" id="L893_g23716.t1">
    <property type="protein sequence ID" value="L893_g23716.t1"/>
    <property type="gene ID" value="L893_g23716"/>
</dbReference>
<evidence type="ECO:0000313" key="1">
    <source>
        <dbReference type="Proteomes" id="UP000095287"/>
    </source>
</evidence>
<reference evidence="2" key="1">
    <citation type="submission" date="2016-11" db="UniProtKB">
        <authorList>
            <consortium name="WormBaseParasite"/>
        </authorList>
    </citation>
    <scope>IDENTIFICATION</scope>
</reference>
<organism evidence="1 2">
    <name type="scientific">Steinernema glaseri</name>
    <dbReference type="NCBI Taxonomy" id="37863"/>
    <lineage>
        <taxon>Eukaryota</taxon>
        <taxon>Metazoa</taxon>
        <taxon>Ecdysozoa</taxon>
        <taxon>Nematoda</taxon>
        <taxon>Chromadorea</taxon>
        <taxon>Rhabditida</taxon>
        <taxon>Tylenchina</taxon>
        <taxon>Panagrolaimomorpha</taxon>
        <taxon>Strongyloidoidea</taxon>
        <taxon>Steinernematidae</taxon>
        <taxon>Steinernema</taxon>
    </lineage>
</organism>
<evidence type="ECO:0000313" key="2">
    <source>
        <dbReference type="WBParaSite" id="L893_g23716.t1"/>
    </source>
</evidence>
<accession>A0A1I7Z7S0</accession>
<sequence length="327" mass="38576">MNAVPLDFIQRVVNLLSYDDFYNVHADYYYWKNERENNQLYADVASRERHASAFSRLSPPWPQVVASRPRECKVNVCGDVYSIHEVVNVEDVFPRYYSVLSDRQLRTLSEVDLLTWNRKTHVVRELIFEKERCCKCPLQDDRPSCQRLLSTDVFRRLRNILRRNPRPVTVASTYVDENTKFEENLDQLLPAIHGIGLLDVTDNLKNCVPRLLKKPAGILNIIHFNPSDTEFLAEHMIEAMKKGLLRGWQFKFSSHCDESYRKLLEAIVDVHGDRPPRALWCELGYRAENQEEVRLTVENWKPLLIPGYHSISTRPQYIWECWFRYIC</sequence>
<proteinExistence type="predicted"/>
<name>A0A1I7Z7S0_9BILA</name>
<protein>
    <submittedName>
        <fullName evidence="2">F-box domain-containing protein</fullName>
    </submittedName>
</protein>
<dbReference type="AlphaFoldDB" id="A0A1I7Z7S0"/>
<keyword evidence="1" id="KW-1185">Reference proteome</keyword>